<protein>
    <submittedName>
        <fullName evidence="2">Uncharacterized protein</fullName>
    </submittedName>
</protein>
<dbReference type="RefSeq" id="WP_076668664.1">
    <property type="nucleotide sequence ID" value="NZ_FTPP01000002.1"/>
</dbReference>
<feature type="transmembrane region" description="Helical" evidence="1">
    <location>
        <begin position="32"/>
        <end position="53"/>
    </location>
</feature>
<keyword evidence="1" id="KW-0812">Transmembrane</keyword>
<reference evidence="3" key="1">
    <citation type="submission" date="2017-01" db="EMBL/GenBank/DDBJ databases">
        <authorList>
            <person name="Varghese N."/>
            <person name="Submissions S."/>
        </authorList>
    </citation>
    <scope>NUCLEOTIDE SEQUENCE [LARGE SCALE GENOMIC DNA]</scope>
    <source>
        <strain evidence="3">LP100</strain>
    </source>
</reference>
<name>A0A1R3XEJ4_9BACT</name>
<keyword evidence="1" id="KW-0472">Membrane</keyword>
<dbReference type="OrthoDB" id="9926775at2"/>
<proteinExistence type="predicted"/>
<dbReference type="Proteomes" id="UP000187181">
    <property type="component" value="Unassembled WGS sequence"/>
</dbReference>
<dbReference type="EMBL" id="FTPP01000002">
    <property type="protein sequence ID" value="SIT89730.1"/>
    <property type="molecule type" value="Genomic_DNA"/>
</dbReference>
<evidence type="ECO:0000256" key="1">
    <source>
        <dbReference type="SAM" id="Phobius"/>
    </source>
</evidence>
<keyword evidence="1" id="KW-1133">Transmembrane helix</keyword>
<dbReference type="AlphaFoldDB" id="A0A1R3XEJ4"/>
<accession>A0A1R3XEJ4</accession>
<evidence type="ECO:0000313" key="2">
    <source>
        <dbReference type="EMBL" id="SIT89730.1"/>
    </source>
</evidence>
<evidence type="ECO:0000313" key="3">
    <source>
        <dbReference type="Proteomes" id="UP000187181"/>
    </source>
</evidence>
<organism evidence="2 3">
    <name type="scientific">Pontibacter indicus</name>
    <dbReference type="NCBI Taxonomy" id="1317125"/>
    <lineage>
        <taxon>Bacteria</taxon>
        <taxon>Pseudomonadati</taxon>
        <taxon>Bacteroidota</taxon>
        <taxon>Cytophagia</taxon>
        <taxon>Cytophagales</taxon>
        <taxon>Hymenobacteraceae</taxon>
        <taxon>Pontibacter</taxon>
    </lineage>
</organism>
<keyword evidence="3" id="KW-1185">Reference proteome</keyword>
<gene>
    <name evidence="2" type="ORF">SAMN05444128_2109</name>
</gene>
<sequence>MKVFVFLVLTVLAIYFGYAIFSLEFEKLSEYGLGYLVGNCILFALVLISAFVVGKKLFIQE</sequence>